<evidence type="ECO:0000313" key="2">
    <source>
        <dbReference type="EMBL" id="CAA9466404.1"/>
    </source>
</evidence>
<gene>
    <name evidence="2" type="ORF">AVDCRST_MAG05-97</name>
</gene>
<sequence>ADEPSRGHRRRRGIGRGTVQELRARRLRRCAPRDPAPDAHATRACPRHRLRVGSRRGRVRGDGPPGGGRRARRRAAPHGRSRA</sequence>
<proteinExistence type="predicted"/>
<dbReference type="AlphaFoldDB" id="A0A6J4R7L7"/>
<organism evidence="2">
    <name type="scientific">uncultured Rubrobacteraceae bacterium</name>
    <dbReference type="NCBI Taxonomy" id="349277"/>
    <lineage>
        <taxon>Bacteria</taxon>
        <taxon>Bacillati</taxon>
        <taxon>Actinomycetota</taxon>
        <taxon>Rubrobacteria</taxon>
        <taxon>Rubrobacterales</taxon>
        <taxon>Rubrobacteraceae</taxon>
        <taxon>environmental samples</taxon>
    </lineage>
</organism>
<feature type="non-terminal residue" evidence="2">
    <location>
        <position position="83"/>
    </location>
</feature>
<feature type="non-terminal residue" evidence="2">
    <location>
        <position position="1"/>
    </location>
</feature>
<feature type="compositionally biased region" description="Basic and acidic residues" evidence="1">
    <location>
        <begin position="31"/>
        <end position="41"/>
    </location>
</feature>
<accession>A0A6J4R7L7</accession>
<reference evidence="2" key="1">
    <citation type="submission" date="2020-02" db="EMBL/GenBank/DDBJ databases">
        <authorList>
            <person name="Meier V. D."/>
        </authorList>
    </citation>
    <scope>NUCLEOTIDE SEQUENCE</scope>
    <source>
        <strain evidence="2">AVDCRST_MAG05</strain>
    </source>
</reference>
<name>A0A6J4R7L7_9ACTN</name>
<feature type="compositionally biased region" description="Basic residues" evidence="1">
    <location>
        <begin position="45"/>
        <end position="58"/>
    </location>
</feature>
<feature type="compositionally biased region" description="Basic residues" evidence="1">
    <location>
        <begin position="69"/>
        <end position="83"/>
    </location>
</feature>
<feature type="region of interest" description="Disordered" evidence="1">
    <location>
        <begin position="1"/>
        <end position="83"/>
    </location>
</feature>
<evidence type="ECO:0000256" key="1">
    <source>
        <dbReference type="SAM" id="MobiDB-lite"/>
    </source>
</evidence>
<protein>
    <submittedName>
        <fullName evidence="2">Uncharacterized protein</fullName>
    </submittedName>
</protein>
<dbReference type="EMBL" id="CADCVM010000017">
    <property type="protein sequence ID" value="CAA9466404.1"/>
    <property type="molecule type" value="Genomic_DNA"/>
</dbReference>